<evidence type="ECO:0000256" key="3">
    <source>
        <dbReference type="ARBA" id="ARBA00022777"/>
    </source>
</evidence>
<evidence type="ECO:0000256" key="1">
    <source>
        <dbReference type="ARBA" id="ARBA00010688"/>
    </source>
</evidence>
<evidence type="ECO:0000313" key="6">
    <source>
        <dbReference type="Proteomes" id="UP000264002"/>
    </source>
</evidence>
<gene>
    <name evidence="5" type="ORF">DYP60_00505</name>
</gene>
<dbReference type="GO" id="GO:0016301">
    <property type="term" value="F:kinase activity"/>
    <property type="evidence" value="ECO:0007669"/>
    <property type="project" value="UniProtKB-KW"/>
</dbReference>
<name>A0A372MLP8_9SPIR</name>
<dbReference type="InterPro" id="IPR011611">
    <property type="entry name" value="PfkB_dom"/>
</dbReference>
<dbReference type="EMBL" id="QUWK01000001">
    <property type="protein sequence ID" value="RFU96090.1"/>
    <property type="molecule type" value="Genomic_DNA"/>
</dbReference>
<keyword evidence="3 5" id="KW-0418">Kinase</keyword>
<evidence type="ECO:0000313" key="5">
    <source>
        <dbReference type="EMBL" id="RFU96090.1"/>
    </source>
</evidence>
<comment type="similarity">
    <text evidence="1">Belongs to the carbohydrate kinase PfkB family.</text>
</comment>
<reference evidence="6" key="1">
    <citation type="submission" date="2018-08" db="EMBL/GenBank/DDBJ databases">
        <authorList>
            <person name="Grouzdev D.S."/>
            <person name="Krutkina M.S."/>
        </authorList>
    </citation>
    <scope>NUCLEOTIDE SEQUENCE [LARGE SCALE GENOMIC DNA]</scope>
    <source>
        <strain evidence="6">4-11</strain>
    </source>
</reference>
<comment type="caution">
    <text evidence="5">The sequence shown here is derived from an EMBL/GenBank/DDBJ whole genome shotgun (WGS) entry which is preliminary data.</text>
</comment>
<dbReference type="Proteomes" id="UP000264002">
    <property type="component" value="Unassembled WGS sequence"/>
</dbReference>
<evidence type="ECO:0000259" key="4">
    <source>
        <dbReference type="Pfam" id="PF00294"/>
    </source>
</evidence>
<proteinExistence type="inferred from homology"/>
<dbReference type="AlphaFoldDB" id="A0A372MLP8"/>
<reference evidence="5 6" key="2">
    <citation type="submission" date="2018-09" db="EMBL/GenBank/DDBJ databases">
        <title>Genome of Sphaerochaeta halotolerans strain 4-11.</title>
        <authorList>
            <person name="Nazina T.N."/>
            <person name="Sokolova D.S."/>
        </authorList>
    </citation>
    <scope>NUCLEOTIDE SEQUENCE [LARGE SCALE GENOMIC DNA]</scope>
    <source>
        <strain evidence="5 6">4-11</strain>
    </source>
</reference>
<organism evidence="5 6">
    <name type="scientific">Sphaerochaeta halotolerans</name>
    <dbReference type="NCBI Taxonomy" id="2293840"/>
    <lineage>
        <taxon>Bacteria</taxon>
        <taxon>Pseudomonadati</taxon>
        <taxon>Spirochaetota</taxon>
        <taxon>Spirochaetia</taxon>
        <taxon>Spirochaetales</taxon>
        <taxon>Sphaerochaetaceae</taxon>
        <taxon>Sphaerochaeta</taxon>
    </lineage>
</organism>
<dbReference type="PANTHER" id="PTHR43320">
    <property type="entry name" value="SUGAR KINASE"/>
    <property type="match status" value="1"/>
</dbReference>
<dbReference type="PANTHER" id="PTHR43320:SF3">
    <property type="entry name" value="CARBOHYDRATE KINASE PFKB DOMAIN-CONTAINING PROTEIN"/>
    <property type="match status" value="1"/>
</dbReference>
<accession>A0A372MLP8</accession>
<dbReference type="InterPro" id="IPR052700">
    <property type="entry name" value="Carb_kinase_PfkB-like"/>
</dbReference>
<sequence length="316" mass="34473">MSQDVLFVGDANLDLLLSDLENGLQEDKEVFCDECEWTLGGSCTLTAAAFARLGGSCDFCGLLGDDTNGGTVRDALAEAGVGVDLLRMDPHKKTGLTVNIIQGRNRTQITYPGSLLDVDETDTILKTMGKYRHIHFSGIYGTKKFLPRIEEILLHAKRNHLTVSLDTQWDATERWDYIERWLPHVDWLLINEDEARSIASRLGAHGEVLKSVDHVWNFLLSKTPSPIIKMGKKGAFARGRIYPPCDVESITDTTGAGDSLAATFLYAVLVANYDFDGAMTLSQAGGALACTFTGGYSSKFTLPAVEKLKDAGTKSS</sequence>
<feature type="domain" description="Carbohydrate kinase PfkB" evidence="4">
    <location>
        <begin position="3"/>
        <end position="297"/>
    </location>
</feature>
<evidence type="ECO:0000256" key="2">
    <source>
        <dbReference type="ARBA" id="ARBA00022679"/>
    </source>
</evidence>
<dbReference type="Pfam" id="PF00294">
    <property type="entry name" value="PfkB"/>
    <property type="match status" value="1"/>
</dbReference>
<dbReference type="InterPro" id="IPR029056">
    <property type="entry name" value="Ribokinase-like"/>
</dbReference>
<dbReference type="SUPFAM" id="SSF53613">
    <property type="entry name" value="Ribokinase-like"/>
    <property type="match status" value="1"/>
</dbReference>
<keyword evidence="2" id="KW-0808">Transferase</keyword>
<keyword evidence="6" id="KW-1185">Reference proteome</keyword>
<dbReference type="RefSeq" id="WP_117328909.1">
    <property type="nucleotide sequence ID" value="NZ_QUWK01000001.1"/>
</dbReference>
<protein>
    <submittedName>
        <fullName evidence="5">Carbohydrate kinase family protein</fullName>
    </submittedName>
</protein>
<dbReference type="Gene3D" id="3.40.1190.20">
    <property type="match status" value="1"/>
</dbReference>